<evidence type="ECO:0000313" key="3">
    <source>
        <dbReference type="EMBL" id="QMW01543.1"/>
    </source>
</evidence>
<dbReference type="KEGG" id="sfol:H3H32_26830"/>
<keyword evidence="4" id="KW-1185">Reference proteome</keyword>
<keyword evidence="2" id="KW-1133">Transmembrane helix</keyword>
<dbReference type="Gene3D" id="1.20.5.1160">
    <property type="entry name" value="Vasodilator-stimulated phosphoprotein"/>
    <property type="match status" value="1"/>
</dbReference>
<dbReference type="EMBL" id="CP059732">
    <property type="protein sequence ID" value="QMW01543.1"/>
    <property type="molecule type" value="Genomic_DNA"/>
</dbReference>
<accession>A0A7G5GRQ1</accession>
<feature type="coiled-coil region" evidence="1">
    <location>
        <begin position="53"/>
        <end position="80"/>
    </location>
</feature>
<sequence>METTSRTSTPLTAILAMLLTLGVVGGLYLDKTRTLVDRFDQEERRADSLLSVKLQLEGDVRSLTSQLETATSENESLGKRISALHGQLYQRDAVERQLRQQNRLRTGTIHGLHRNLDSMTTIRDSLENQLAAMNDKIGWLTDSNGLLLKEAKELQQKINDLNTTLQTKVPRSAITGDEFMVESTKGNHKETAKAKKVNTVTISLNVPPELQVDSIQEVFVSLTDPQHNPVMPPLRTETVVLESVNEVVPVHAIQRVIFTGKPTRISIRLTPDKTLKPGIYRASVYTKNAYLGSVDFRLRDSFWFF</sequence>
<evidence type="ECO:0000256" key="2">
    <source>
        <dbReference type="SAM" id="Phobius"/>
    </source>
</evidence>
<feature type="transmembrane region" description="Helical" evidence="2">
    <location>
        <begin position="12"/>
        <end position="29"/>
    </location>
</feature>
<dbReference type="AlphaFoldDB" id="A0A7G5GRQ1"/>
<organism evidence="3 4">
    <name type="scientific">Spirosoma foliorum</name>
    <dbReference type="NCBI Taxonomy" id="2710596"/>
    <lineage>
        <taxon>Bacteria</taxon>
        <taxon>Pseudomonadati</taxon>
        <taxon>Bacteroidota</taxon>
        <taxon>Cytophagia</taxon>
        <taxon>Cytophagales</taxon>
        <taxon>Cytophagaceae</taxon>
        <taxon>Spirosoma</taxon>
    </lineage>
</organism>
<keyword evidence="2" id="KW-0472">Membrane</keyword>
<reference evidence="3 4" key="1">
    <citation type="submission" date="2020-07" db="EMBL/GenBank/DDBJ databases">
        <title>Spirosoma foliorum sp. nov., isolated from the leaves on the Nejang mountain Korea, Republic of.</title>
        <authorList>
            <person name="Ho H."/>
            <person name="Lee Y.-J."/>
            <person name="Nurcahyanto D.-A."/>
            <person name="Kim S.-G."/>
        </authorList>
    </citation>
    <scope>NUCLEOTIDE SEQUENCE [LARGE SCALE GENOMIC DNA]</scope>
    <source>
        <strain evidence="3 4">PL0136</strain>
    </source>
</reference>
<proteinExistence type="predicted"/>
<evidence type="ECO:0000313" key="4">
    <source>
        <dbReference type="Proteomes" id="UP000515369"/>
    </source>
</evidence>
<dbReference type="Proteomes" id="UP000515369">
    <property type="component" value="Chromosome"/>
</dbReference>
<keyword evidence="2" id="KW-0812">Transmembrane</keyword>
<name>A0A7G5GRQ1_9BACT</name>
<protein>
    <submittedName>
        <fullName evidence="3">Uncharacterized protein</fullName>
    </submittedName>
</protein>
<keyword evidence="1" id="KW-0175">Coiled coil</keyword>
<gene>
    <name evidence="3" type="ORF">H3H32_26830</name>
</gene>
<dbReference type="RefSeq" id="WP_182458825.1">
    <property type="nucleotide sequence ID" value="NZ_CP059732.1"/>
</dbReference>
<feature type="coiled-coil region" evidence="1">
    <location>
        <begin position="116"/>
        <end position="164"/>
    </location>
</feature>
<evidence type="ECO:0000256" key="1">
    <source>
        <dbReference type="SAM" id="Coils"/>
    </source>
</evidence>